<organism evidence="1">
    <name type="scientific">Amphimedon queenslandica</name>
    <name type="common">Sponge</name>
    <dbReference type="NCBI Taxonomy" id="400682"/>
    <lineage>
        <taxon>Eukaryota</taxon>
        <taxon>Metazoa</taxon>
        <taxon>Porifera</taxon>
        <taxon>Demospongiae</taxon>
        <taxon>Heteroscleromorpha</taxon>
        <taxon>Haplosclerida</taxon>
        <taxon>Niphatidae</taxon>
        <taxon>Amphimedon</taxon>
    </lineage>
</organism>
<dbReference type="EnsemblMetazoa" id="Aqu2.1.13619_001">
    <property type="protein sequence ID" value="Aqu2.1.13619_001"/>
    <property type="gene ID" value="Aqu2.1.13619"/>
</dbReference>
<dbReference type="Pfam" id="PF05608">
    <property type="entry name" value="RTE1"/>
    <property type="match status" value="1"/>
</dbReference>
<name>A0A1X7TG27_AMPQE</name>
<evidence type="ECO:0000313" key="1">
    <source>
        <dbReference type="EnsemblMetazoa" id="Aqu2.1.13619_001"/>
    </source>
</evidence>
<accession>A0A1X7TG27</accession>
<dbReference type="InterPro" id="IPR008496">
    <property type="entry name" value="TMEM222/RTE1"/>
</dbReference>
<reference evidence="1" key="1">
    <citation type="submission" date="2017-05" db="UniProtKB">
        <authorList>
            <consortium name="EnsemblMetazoa"/>
        </authorList>
    </citation>
    <scope>IDENTIFICATION</scope>
</reference>
<dbReference type="AlphaFoldDB" id="A0A1X7TG27"/>
<dbReference type="InParanoid" id="A0A1X7TG27"/>
<proteinExistence type="predicted"/>
<protein>
    <submittedName>
        <fullName evidence="1">Uncharacterized protein</fullName>
    </submittedName>
</protein>
<sequence>MKKKMDVEGSFAKGAIDTSRNRYPYSIVWTPLPIITWFSHLLDTYGYMYFCWYH</sequence>